<feature type="compositionally biased region" description="Gly residues" evidence="1">
    <location>
        <begin position="124"/>
        <end position="139"/>
    </location>
</feature>
<reference evidence="2 3" key="1">
    <citation type="submission" date="2018-10" db="EMBL/GenBank/DDBJ databases">
        <title>Sequencing the genomes of 1000 actinobacteria strains.</title>
        <authorList>
            <person name="Klenk H.-P."/>
        </authorList>
    </citation>
    <scope>NUCLEOTIDE SEQUENCE [LARGE SCALE GENOMIC DNA]</scope>
    <source>
        <strain evidence="2 3">DSM 43911</strain>
    </source>
</reference>
<evidence type="ECO:0000313" key="3">
    <source>
        <dbReference type="Proteomes" id="UP000272729"/>
    </source>
</evidence>
<evidence type="ECO:0000313" key="2">
    <source>
        <dbReference type="EMBL" id="RKT73931.1"/>
    </source>
</evidence>
<sequence length="369" mass="39908">MDVLVVGGGPAGRALARACAAIGLETTVVDPRPDRPWRATYAAWSDELPEGAPVAVETSRTRVWAVREHRLGRGYAVLDNEGLRALPPDVRVVRGTVVAKTSTAVRLADGRVLRARRVVDASGTGTGTRAGSSTSGGGRAAQHAVGVVVPRDGWLDGDEAVVMDWRKPPDAGMPDPSFLYVVPVSASEVLVEETSLARRPGLPLGELRRRLHARLDKRGVSVPREEERVRIVLDAPRRENAFGAAGGLLHPATGYSVAAALRLAPAVARAVADGDPVDRVVWSPGTRTVHALRRFGLEALLRMRPDEVPEFFDHFFQMPENQQRNYLGDRSDLRGTVHAMSGLFRAAPWRLRARLAFALQPAKAERTPG</sequence>
<keyword evidence="3" id="KW-1185">Reference proteome</keyword>
<dbReference type="EMBL" id="RBXR01000001">
    <property type="protein sequence ID" value="RKT73931.1"/>
    <property type="molecule type" value="Genomic_DNA"/>
</dbReference>
<evidence type="ECO:0000256" key="1">
    <source>
        <dbReference type="SAM" id="MobiDB-lite"/>
    </source>
</evidence>
<protein>
    <submittedName>
        <fullName evidence="2">Lycopene cyclase (CrtL-type)</fullName>
    </submittedName>
</protein>
<dbReference type="RefSeq" id="WP_121228077.1">
    <property type="nucleotide sequence ID" value="NZ_JBIUBA010000064.1"/>
</dbReference>
<proteinExistence type="predicted"/>
<dbReference type="PANTHER" id="PTHR39757">
    <property type="match status" value="1"/>
</dbReference>
<dbReference type="AlphaFoldDB" id="A0A495XHI2"/>
<gene>
    <name evidence="2" type="ORF">DFJ66_7268</name>
</gene>
<dbReference type="PANTHER" id="PTHR39757:SF5">
    <property type="entry name" value="OS02G0190600 PROTEIN"/>
    <property type="match status" value="1"/>
</dbReference>
<dbReference type="SUPFAM" id="SSF51905">
    <property type="entry name" value="FAD/NAD(P)-binding domain"/>
    <property type="match status" value="1"/>
</dbReference>
<name>A0A495XHI2_9PSEU</name>
<accession>A0A495XHI2</accession>
<dbReference type="OrthoDB" id="537501at2"/>
<dbReference type="Pfam" id="PF05834">
    <property type="entry name" value="Lycopene_cycl"/>
    <property type="match status" value="1"/>
</dbReference>
<dbReference type="InterPro" id="IPR036188">
    <property type="entry name" value="FAD/NAD-bd_sf"/>
</dbReference>
<comment type="caution">
    <text evidence="2">The sequence shown here is derived from an EMBL/GenBank/DDBJ whole genome shotgun (WGS) entry which is preliminary data.</text>
</comment>
<dbReference type="Gene3D" id="3.50.50.60">
    <property type="entry name" value="FAD/NAD(P)-binding domain"/>
    <property type="match status" value="1"/>
</dbReference>
<feature type="region of interest" description="Disordered" evidence="1">
    <location>
        <begin position="122"/>
        <end position="141"/>
    </location>
</feature>
<dbReference type="Proteomes" id="UP000272729">
    <property type="component" value="Unassembled WGS sequence"/>
</dbReference>
<organism evidence="2 3">
    <name type="scientific">Saccharothrix variisporea</name>
    <dbReference type="NCBI Taxonomy" id="543527"/>
    <lineage>
        <taxon>Bacteria</taxon>
        <taxon>Bacillati</taxon>
        <taxon>Actinomycetota</taxon>
        <taxon>Actinomycetes</taxon>
        <taxon>Pseudonocardiales</taxon>
        <taxon>Pseudonocardiaceae</taxon>
        <taxon>Saccharothrix</taxon>
    </lineage>
</organism>